<evidence type="ECO:0000313" key="3">
    <source>
        <dbReference type="Proteomes" id="UP000650524"/>
    </source>
</evidence>
<sequence>MVAGRSKAEIPQHAGSSSIQYRESSTQPATQPVSKYPIPNTLSVRQYLVRNYRNPGEKEQKMRPASVTLELDPQKIAQRKEKAQIV</sequence>
<protein>
    <submittedName>
        <fullName evidence="2">Uncharacterized protein</fullName>
    </submittedName>
</protein>
<gene>
    <name evidence="2" type="ORF">H8E19_00815</name>
</gene>
<comment type="caution">
    <text evidence="2">The sequence shown here is derived from an EMBL/GenBank/DDBJ whole genome shotgun (WGS) entry which is preliminary data.</text>
</comment>
<proteinExistence type="predicted"/>
<feature type="region of interest" description="Disordered" evidence="1">
    <location>
        <begin position="54"/>
        <end position="86"/>
    </location>
</feature>
<dbReference type="Proteomes" id="UP000650524">
    <property type="component" value="Unassembled WGS sequence"/>
</dbReference>
<evidence type="ECO:0000256" key="1">
    <source>
        <dbReference type="SAM" id="MobiDB-lite"/>
    </source>
</evidence>
<name>A0A8J6MXW6_9DELT</name>
<feature type="compositionally biased region" description="Polar residues" evidence="1">
    <location>
        <begin position="14"/>
        <end position="33"/>
    </location>
</feature>
<reference evidence="2 3" key="1">
    <citation type="submission" date="2020-08" db="EMBL/GenBank/DDBJ databases">
        <title>Bridging the membrane lipid divide: bacteria of the FCB group superphylum have the potential to synthesize archaeal ether lipids.</title>
        <authorList>
            <person name="Villanueva L."/>
            <person name="Von Meijenfeldt F.A.B."/>
            <person name="Westbye A.B."/>
            <person name="Yadav S."/>
            <person name="Hopmans E.C."/>
            <person name="Dutilh B.E."/>
            <person name="Sinninghe Damste J.S."/>
        </authorList>
    </citation>
    <scope>NUCLEOTIDE SEQUENCE [LARGE SCALE GENOMIC DNA]</scope>
    <source>
        <strain evidence="2">NIOZ-UU27</strain>
    </source>
</reference>
<dbReference type="AlphaFoldDB" id="A0A8J6MXW6"/>
<dbReference type="EMBL" id="JACNJD010000050">
    <property type="protein sequence ID" value="MBC8175916.1"/>
    <property type="molecule type" value="Genomic_DNA"/>
</dbReference>
<feature type="region of interest" description="Disordered" evidence="1">
    <location>
        <begin position="1"/>
        <end position="37"/>
    </location>
</feature>
<organism evidence="2 3">
    <name type="scientific">Candidatus Desulfacyla euxinica</name>
    <dbReference type="NCBI Taxonomy" id="2841693"/>
    <lineage>
        <taxon>Bacteria</taxon>
        <taxon>Deltaproteobacteria</taxon>
        <taxon>Candidatus Desulfacyla</taxon>
    </lineage>
</organism>
<feature type="compositionally biased region" description="Basic and acidic residues" evidence="1">
    <location>
        <begin position="1"/>
        <end position="10"/>
    </location>
</feature>
<accession>A0A8J6MXW6</accession>
<evidence type="ECO:0000313" key="2">
    <source>
        <dbReference type="EMBL" id="MBC8175916.1"/>
    </source>
</evidence>